<dbReference type="GO" id="GO:0003677">
    <property type="term" value="F:DNA binding"/>
    <property type="evidence" value="ECO:0007669"/>
    <property type="project" value="InterPro"/>
</dbReference>
<dbReference type="RefSeq" id="XP_041555118.1">
    <property type="nucleotide sequence ID" value="XM_041702321.1"/>
</dbReference>
<protein>
    <recommendedName>
        <fullName evidence="3">Xylanolytic transcriptional activator regulatory domain-containing protein</fullName>
    </recommendedName>
</protein>
<organism evidence="4 5">
    <name type="scientific">Aspergillus puulaauensis</name>
    <dbReference type="NCBI Taxonomy" id="1220207"/>
    <lineage>
        <taxon>Eukaryota</taxon>
        <taxon>Fungi</taxon>
        <taxon>Dikarya</taxon>
        <taxon>Ascomycota</taxon>
        <taxon>Pezizomycotina</taxon>
        <taxon>Eurotiomycetes</taxon>
        <taxon>Eurotiomycetidae</taxon>
        <taxon>Eurotiales</taxon>
        <taxon>Aspergillaceae</taxon>
        <taxon>Aspergillus</taxon>
    </lineage>
</organism>
<dbReference type="InterPro" id="IPR007219">
    <property type="entry name" value="XnlR_reg_dom"/>
</dbReference>
<dbReference type="Pfam" id="PF04082">
    <property type="entry name" value="Fungal_trans"/>
    <property type="match status" value="1"/>
</dbReference>
<dbReference type="GO" id="GO:0003700">
    <property type="term" value="F:DNA-binding transcription factor activity"/>
    <property type="evidence" value="ECO:0007669"/>
    <property type="project" value="InterPro"/>
</dbReference>
<gene>
    <name evidence="4" type="ORF">APUU_31149A</name>
</gene>
<proteinExistence type="predicted"/>
<keyword evidence="1" id="KW-0539">Nucleus</keyword>
<evidence type="ECO:0000256" key="2">
    <source>
        <dbReference type="SAM" id="MobiDB-lite"/>
    </source>
</evidence>
<dbReference type="Proteomes" id="UP000654913">
    <property type="component" value="Chromosome 3"/>
</dbReference>
<dbReference type="PANTHER" id="PTHR46910:SF25">
    <property type="entry name" value="ABC-TRANSPORTER-REGULATING TRANSCRIPTION FACTOR"/>
    <property type="match status" value="1"/>
</dbReference>
<dbReference type="EMBL" id="AP024445">
    <property type="protein sequence ID" value="BCS22924.1"/>
    <property type="molecule type" value="Genomic_DNA"/>
</dbReference>
<dbReference type="InterPro" id="IPR050987">
    <property type="entry name" value="AtrR-like"/>
</dbReference>
<feature type="domain" description="Xylanolytic transcriptional activator regulatory" evidence="3">
    <location>
        <begin position="386"/>
        <end position="459"/>
    </location>
</feature>
<feature type="compositionally biased region" description="Basic residues" evidence="2">
    <location>
        <begin position="39"/>
        <end position="51"/>
    </location>
</feature>
<sequence>MKMDTSGTNHVDSRSQPVQRPVFEARSVVNSRALDKGRARSQRRKQRGNRHRTQEQQCGRNQEPEQPNKKRLKTKNDPNGTRRHRNLKNLMMIERLETNIGRMEARLQGLGFDLCNEETTQASPQQLVSNSLHSTPSPYASDPGNFLDQASFRGEPHPQGICGNLEESHAAAIPELAQEGDVLVTHEVKEDLFPDFGCLVLPRCILDTPAARSLPALSHEGLEWVSQQSGVTPGLFPGRHINTMSFGPLGPLGSLCDDFPRKTFCPLPSRGEASSLLHEYLQNFNSMCPLFEQAKLVSLFNQDNLEASLRSPALWASANVVFALGITFRINDGVVLQSEYQRSWLFIKNAFGTFHHLCLGQPDMWSIQALLGMSVFFLGTMSAEPCCFLVTAAIRMIHQIGLGKGEESVTLDSEYKDHRRIIFWIAYCLDREVSLRFGRPPTQSDDDMSIDLPTDTPIGNASIIPSMYQRVEFDAFRAHCQLATIKGQVYKDLYSAAAKNRSLSELITSVGALDQMLENWKEELPSKYQPESQRLQSISMTLLYLHCSYFNCIIAMHRLIASRGIRTGDDLVRKYQNFSFSASLSGSRRVFSSESLCTNAARASIRLMKYIPEGHISAVGILIHYPIVALSTLSSSIIQNPVDASRLSDMGLIDQVETLLSSLVASIPNQAIAQLKTYCANYRAAAKAAIQKTMQFCANKDPIN</sequence>
<dbReference type="CDD" id="cd12148">
    <property type="entry name" value="fungal_TF_MHR"/>
    <property type="match status" value="1"/>
</dbReference>
<dbReference type="OrthoDB" id="2123952at2759"/>
<dbReference type="KEGG" id="apuu:APUU_31149A"/>
<evidence type="ECO:0000256" key="1">
    <source>
        <dbReference type="ARBA" id="ARBA00023242"/>
    </source>
</evidence>
<evidence type="ECO:0000313" key="4">
    <source>
        <dbReference type="EMBL" id="BCS22924.1"/>
    </source>
</evidence>
<dbReference type="SMART" id="SM00906">
    <property type="entry name" value="Fungal_trans"/>
    <property type="match status" value="1"/>
</dbReference>
<dbReference type="PANTHER" id="PTHR46910">
    <property type="entry name" value="TRANSCRIPTION FACTOR PDR1"/>
    <property type="match status" value="1"/>
</dbReference>
<dbReference type="GO" id="GO:0008270">
    <property type="term" value="F:zinc ion binding"/>
    <property type="evidence" value="ECO:0007669"/>
    <property type="project" value="InterPro"/>
</dbReference>
<dbReference type="GeneID" id="64972929"/>
<reference evidence="4" key="1">
    <citation type="submission" date="2021-01" db="EMBL/GenBank/DDBJ databases">
        <authorList>
            <consortium name="Aspergillus puulaauensis MK2 genome sequencing consortium"/>
            <person name="Kazuki M."/>
            <person name="Futagami T."/>
        </authorList>
    </citation>
    <scope>NUCLEOTIDE SEQUENCE</scope>
    <source>
        <strain evidence="4">MK2</strain>
    </source>
</reference>
<evidence type="ECO:0000313" key="5">
    <source>
        <dbReference type="Proteomes" id="UP000654913"/>
    </source>
</evidence>
<reference evidence="4" key="2">
    <citation type="submission" date="2021-02" db="EMBL/GenBank/DDBJ databases">
        <title>Aspergillus puulaauensis MK2 genome sequence.</title>
        <authorList>
            <person name="Futagami T."/>
            <person name="Mori K."/>
            <person name="Kadooka C."/>
            <person name="Tanaka T."/>
        </authorList>
    </citation>
    <scope>NUCLEOTIDE SEQUENCE</scope>
    <source>
        <strain evidence="4">MK2</strain>
    </source>
</reference>
<feature type="compositionally biased region" description="Polar residues" evidence="2">
    <location>
        <begin position="1"/>
        <end position="18"/>
    </location>
</feature>
<evidence type="ECO:0000259" key="3">
    <source>
        <dbReference type="SMART" id="SM00906"/>
    </source>
</evidence>
<name>A0A7R7XKG5_9EURO</name>
<dbReference type="GO" id="GO:0006351">
    <property type="term" value="P:DNA-templated transcription"/>
    <property type="evidence" value="ECO:0007669"/>
    <property type="project" value="InterPro"/>
</dbReference>
<keyword evidence="5" id="KW-1185">Reference proteome</keyword>
<dbReference type="AlphaFoldDB" id="A0A7R7XKG5"/>
<accession>A0A7R7XKG5</accession>
<feature type="region of interest" description="Disordered" evidence="2">
    <location>
        <begin position="1"/>
        <end position="87"/>
    </location>
</feature>